<keyword evidence="15" id="KW-1185">Reference proteome</keyword>
<dbReference type="InterPro" id="IPR038364">
    <property type="entry name" value="Urocanase_central_sf"/>
</dbReference>
<feature type="binding site" evidence="10">
    <location>
        <begin position="46"/>
        <end position="47"/>
    </location>
    <ligand>
        <name>NAD(+)</name>
        <dbReference type="ChEBI" id="CHEBI:57540"/>
    </ligand>
</feature>
<accession>A0A318NG18</accession>
<dbReference type="SUPFAM" id="SSF111326">
    <property type="entry name" value="Urocanase"/>
    <property type="match status" value="1"/>
</dbReference>
<comment type="caution">
    <text evidence="14">The sequence shown here is derived from an EMBL/GenBank/DDBJ whole genome shotgun (WGS) entry which is preliminary data.</text>
</comment>
<feature type="binding site" evidence="10">
    <location>
        <position position="315"/>
    </location>
    <ligand>
        <name>NAD(+)</name>
        <dbReference type="ChEBI" id="CHEBI:57540"/>
    </ligand>
</feature>
<feature type="binding site" evidence="10">
    <location>
        <begin position="266"/>
        <end position="267"/>
    </location>
    <ligand>
        <name>NAD(+)</name>
        <dbReference type="ChEBI" id="CHEBI:57540"/>
    </ligand>
</feature>
<dbReference type="UniPathway" id="UPA00379">
    <property type="reaction ID" value="UER00550"/>
</dbReference>
<gene>
    <name evidence="10" type="primary">hutU</name>
    <name evidence="14" type="ORF">C7C45_21630</name>
</gene>
<name>A0A318NG18_9ACTN</name>
<dbReference type="RefSeq" id="WP_110565499.1">
    <property type="nucleotide sequence ID" value="NZ_PYBV01000027.1"/>
</dbReference>
<feature type="binding site" evidence="10">
    <location>
        <begin position="170"/>
        <end position="172"/>
    </location>
    <ligand>
        <name>NAD(+)</name>
        <dbReference type="ChEBI" id="CHEBI:57540"/>
    </ligand>
</feature>
<comment type="pathway">
    <text evidence="1 10">Amino-acid degradation; L-histidine degradation into L-glutamate; N-formimidoyl-L-glutamate from L-histidine: step 2/3.</text>
</comment>
<dbReference type="AlphaFoldDB" id="A0A318NG18"/>
<evidence type="ECO:0000256" key="2">
    <source>
        <dbReference type="ARBA" id="ARBA00007578"/>
    </source>
</evidence>
<dbReference type="PANTHER" id="PTHR12216">
    <property type="entry name" value="UROCANATE HYDRATASE"/>
    <property type="match status" value="1"/>
</dbReference>
<dbReference type="GO" id="GO:0019557">
    <property type="term" value="P:L-histidine catabolic process to glutamate and formate"/>
    <property type="evidence" value="ECO:0007669"/>
    <property type="project" value="UniProtKB-UniPathway"/>
</dbReference>
<dbReference type="PANTHER" id="PTHR12216:SF4">
    <property type="entry name" value="UROCANATE HYDRATASE"/>
    <property type="match status" value="1"/>
</dbReference>
<feature type="domain" description="Urocanase N-terminal" evidence="12">
    <location>
        <begin position="5"/>
        <end position="131"/>
    </location>
</feature>
<keyword evidence="10" id="KW-0963">Cytoplasm</keyword>
<dbReference type="PROSITE" id="PS01233">
    <property type="entry name" value="UROCANASE"/>
    <property type="match status" value="1"/>
</dbReference>
<dbReference type="NCBIfam" id="TIGR01228">
    <property type="entry name" value="hutU"/>
    <property type="match status" value="1"/>
</dbReference>
<dbReference type="HAMAP" id="MF_00577">
    <property type="entry name" value="HutU"/>
    <property type="match status" value="1"/>
</dbReference>
<keyword evidence="5 10" id="KW-0520">NAD</keyword>
<dbReference type="Pfam" id="PF01175">
    <property type="entry name" value="Urocanase"/>
    <property type="match status" value="1"/>
</dbReference>
<dbReference type="PIRSF" id="PIRSF001423">
    <property type="entry name" value="Urocanate_hydrat"/>
    <property type="match status" value="1"/>
</dbReference>
<dbReference type="GO" id="GO:0005737">
    <property type="term" value="C:cytoplasm"/>
    <property type="evidence" value="ECO:0007669"/>
    <property type="project" value="UniProtKB-SubCell"/>
</dbReference>
<feature type="binding site" evidence="10">
    <location>
        <position position="124"/>
    </location>
    <ligand>
        <name>NAD(+)</name>
        <dbReference type="ChEBI" id="CHEBI:57540"/>
    </ligand>
</feature>
<keyword evidence="6 10" id="KW-0456">Lyase</keyword>
<comment type="catalytic activity">
    <reaction evidence="8 10">
        <text>4-imidazolone-5-propanoate = trans-urocanate + H2O</text>
        <dbReference type="Rhea" id="RHEA:13101"/>
        <dbReference type="ChEBI" id="CHEBI:15377"/>
        <dbReference type="ChEBI" id="CHEBI:17771"/>
        <dbReference type="ChEBI" id="CHEBI:77893"/>
        <dbReference type="EC" id="4.2.1.49"/>
    </reaction>
</comment>
<dbReference type="OrthoDB" id="9764874at2"/>
<dbReference type="NCBIfam" id="NF003820">
    <property type="entry name" value="PRK05414.1"/>
    <property type="match status" value="1"/>
</dbReference>
<dbReference type="InterPro" id="IPR023636">
    <property type="entry name" value="Urocanase_CS"/>
</dbReference>
<keyword evidence="4 10" id="KW-0369">Histidine metabolism</keyword>
<evidence type="ECO:0000259" key="11">
    <source>
        <dbReference type="Pfam" id="PF01175"/>
    </source>
</evidence>
<dbReference type="FunFam" id="3.40.50.10730:FF:000001">
    <property type="entry name" value="Urocanate hydratase"/>
    <property type="match status" value="1"/>
</dbReference>
<evidence type="ECO:0000256" key="1">
    <source>
        <dbReference type="ARBA" id="ARBA00004794"/>
    </source>
</evidence>
<comment type="function">
    <text evidence="9 10">Catalyzes the conversion of urocanate to 4-imidazolone-5-propionate.</text>
</comment>
<evidence type="ECO:0000259" key="12">
    <source>
        <dbReference type="Pfam" id="PF17391"/>
    </source>
</evidence>
<dbReference type="InterPro" id="IPR023637">
    <property type="entry name" value="Urocanase-like"/>
</dbReference>
<dbReference type="GO" id="GO:0019556">
    <property type="term" value="P:L-histidine catabolic process to glutamate and formamide"/>
    <property type="evidence" value="ECO:0007669"/>
    <property type="project" value="UniProtKB-UniPathway"/>
</dbReference>
<proteinExistence type="inferred from homology"/>
<evidence type="ECO:0000259" key="13">
    <source>
        <dbReference type="Pfam" id="PF17392"/>
    </source>
</evidence>
<comment type="cofactor">
    <cofactor evidence="10">
        <name>NAD(+)</name>
        <dbReference type="ChEBI" id="CHEBI:57540"/>
    </cofactor>
    <text evidence="10">Binds 1 NAD(+) per subunit.</text>
</comment>
<sequence length="551" mass="59222">MTQPVRAARGSKLTARGWQQEAALRMLMNNLDPEVAERPDDLVVYGGTGKAARDWPSYHALVRTLTDLREDETMLVQSGRPVGVLRTHEWAPRVLLANSNLVGDWATWPEFRRLEQLGLTMYGQMTAGSWIYIGTQGILQGTYETFAAVAAKRFGGDLAGTLTLTAGCGGMGGAQPLAVTMNGGVCLIVDVDRTRLDRRVHDRYLDEVADSLDDAVRRVLDAKRDRRALSVGVVGNAAEVFPELLRRGVAVDIVTDQTSAHDPLSYLPVGVELADARDYAAAKPAEFTDRARASMATHVEAMVGFADAGAEVFDYGNSIRGEAQLAGYQRAFDFPGFVPAYIRPLFSEGRGPFRWAALSGDPADIAATDRAILELFPENEPLARWIRLAGERVAFQGLPARICWLGYGERDKAGVRFNEMVASGELSAPVVIGRDHLDAGSVASPYRETEAMADGSDAIADWPLLNALVNTASGASWVSIHHGGGVGIGRSIHAGQVCVADGTALAGQKIERVLTNDPAMGVIRHVDAGYDIARDVAARTGLRTPMTEGPA</sequence>
<evidence type="ECO:0000256" key="4">
    <source>
        <dbReference type="ARBA" id="ARBA00022808"/>
    </source>
</evidence>
<protein>
    <recommendedName>
        <fullName evidence="3 10">Urocanate hydratase</fullName>
        <shortName evidence="10">Urocanase</shortName>
        <ecNumber evidence="3 10">4.2.1.49</ecNumber>
    </recommendedName>
    <alternativeName>
        <fullName evidence="7 10">Imidazolonepropionate hydrolase</fullName>
    </alternativeName>
</protein>
<dbReference type="Gene3D" id="3.40.1770.10">
    <property type="entry name" value="Urocanase superfamily"/>
    <property type="match status" value="1"/>
</dbReference>
<evidence type="ECO:0000256" key="5">
    <source>
        <dbReference type="ARBA" id="ARBA00023027"/>
    </source>
</evidence>
<evidence type="ECO:0000256" key="9">
    <source>
        <dbReference type="ARBA" id="ARBA00056569"/>
    </source>
</evidence>
<evidence type="ECO:0000256" key="7">
    <source>
        <dbReference type="ARBA" id="ARBA00031640"/>
    </source>
</evidence>
<dbReference type="GO" id="GO:0016153">
    <property type="term" value="F:urocanate hydratase activity"/>
    <property type="evidence" value="ECO:0007669"/>
    <property type="project" value="UniProtKB-UniRule"/>
</dbReference>
<feature type="binding site" evidence="10">
    <location>
        <position position="190"/>
    </location>
    <ligand>
        <name>NAD(+)</name>
        <dbReference type="ChEBI" id="CHEBI:57540"/>
    </ligand>
</feature>
<evidence type="ECO:0000256" key="8">
    <source>
        <dbReference type="ARBA" id="ARBA00047623"/>
    </source>
</evidence>
<dbReference type="InterPro" id="IPR035401">
    <property type="entry name" value="Urocanase_C"/>
</dbReference>
<dbReference type="InterPro" id="IPR035085">
    <property type="entry name" value="Urocanase_Rossmann-like"/>
</dbReference>
<dbReference type="InterPro" id="IPR036190">
    <property type="entry name" value="Urocanase_sf"/>
</dbReference>
<comment type="subcellular location">
    <subcellularLocation>
        <location evidence="10">Cytoplasm</location>
    </subcellularLocation>
</comment>
<dbReference type="Pfam" id="PF17392">
    <property type="entry name" value="Urocanase_C"/>
    <property type="match status" value="1"/>
</dbReference>
<feature type="binding site" evidence="10">
    <location>
        <begin position="236"/>
        <end position="237"/>
    </location>
    <ligand>
        <name>NAD(+)</name>
        <dbReference type="ChEBI" id="CHEBI:57540"/>
    </ligand>
</feature>
<dbReference type="Gene3D" id="3.40.50.10730">
    <property type="entry name" value="Urocanase like domains"/>
    <property type="match status" value="1"/>
</dbReference>
<dbReference type="InterPro" id="IPR055351">
    <property type="entry name" value="Urocanase"/>
</dbReference>
<dbReference type="Proteomes" id="UP000248333">
    <property type="component" value="Unassembled WGS sequence"/>
</dbReference>
<reference evidence="14 15" key="1">
    <citation type="submission" date="2018-03" db="EMBL/GenBank/DDBJ databases">
        <title>Bioinformatic expansion and discovery of thiopeptide antibiotics.</title>
        <authorList>
            <person name="Schwalen C.J."/>
            <person name="Hudson G.A."/>
            <person name="Mitchell D.A."/>
        </authorList>
    </citation>
    <scope>NUCLEOTIDE SEQUENCE [LARGE SCALE GENOMIC DNA]</scope>
    <source>
        <strain evidence="14 15">NRRL 8041</strain>
    </source>
</reference>
<feature type="binding site" evidence="10">
    <location>
        <position position="195"/>
    </location>
    <ligand>
        <name>NAD(+)</name>
        <dbReference type="ChEBI" id="CHEBI:57540"/>
    </ligand>
</feature>
<evidence type="ECO:0000313" key="14">
    <source>
        <dbReference type="EMBL" id="PYC67595.1"/>
    </source>
</evidence>
<comment type="similarity">
    <text evidence="2 10">Belongs to the urocanase family.</text>
</comment>
<dbReference type="InterPro" id="IPR035400">
    <property type="entry name" value="Urocanase_N"/>
</dbReference>
<feature type="domain" description="Urocanase Rossmann-like" evidence="11">
    <location>
        <begin position="134"/>
        <end position="341"/>
    </location>
</feature>
<dbReference type="EC" id="4.2.1.49" evidence="3 10"/>
<dbReference type="Pfam" id="PF17391">
    <property type="entry name" value="Urocanase_N"/>
    <property type="match status" value="1"/>
</dbReference>
<evidence type="ECO:0000256" key="10">
    <source>
        <dbReference type="HAMAP-Rule" id="MF_00577"/>
    </source>
</evidence>
<organism evidence="14 15">
    <name type="scientific">Micromonospora arborensis</name>
    <dbReference type="NCBI Taxonomy" id="2116518"/>
    <lineage>
        <taxon>Bacteria</taxon>
        <taxon>Bacillati</taxon>
        <taxon>Actinomycetota</taxon>
        <taxon>Actinomycetes</taxon>
        <taxon>Micromonosporales</taxon>
        <taxon>Micromonosporaceae</taxon>
        <taxon>Micromonospora</taxon>
    </lineage>
</organism>
<evidence type="ECO:0000256" key="6">
    <source>
        <dbReference type="ARBA" id="ARBA00023239"/>
    </source>
</evidence>
<feature type="binding site" evidence="10">
    <location>
        <position position="485"/>
    </location>
    <ligand>
        <name>NAD(+)</name>
        <dbReference type="ChEBI" id="CHEBI:57540"/>
    </ligand>
</feature>
<dbReference type="EMBL" id="PYBV01000027">
    <property type="protein sequence ID" value="PYC67595.1"/>
    <property type="molecule type" value="Genomic_DNA"/>
</dbReference>
<feature type="domain" description="Urocanase C-terminal" evidence="13">
    <location>
        <begin position="344"/>
        <end position="538"/>
    </location>
</feature>
<feature type="binding site" evidence="10">
    <location>
        <begin position="257"/>
        <end position="261"/>
    </location>
    <ligand>
        <name>NAD(+)</name>
        <dbReference type="ChEBI" id="CHEBI:57540"/>
    </ligand>
</feature>
<feature type="active site" evidence="10">
    <location>
        <position position="403"/>
    </location>
</feature>
<evidence type="ECO:0000313" key="15">
    <source>
        <dbReference type="Proteomes" id="UP000248333"/>
    </source>
</evidence>
<evidence type="ECO:0000256" key="3">
    <source>
        <dbReference type="ARBA" id="ARBA00011992"/>
    </source>
</evidence>